<accession>A0A2D0N490</accession>
<keyword evidence="4 6" id="KW-1133">Transmembrane helix</keyword>
<reference evidence="8 9" key="1">
    <citation type="submission" date="2017-10" db="EMBL/GenBank/DDBJ databases">
        <title>The draft genome sequence of Lewinella nigricans NBRC 102662.</title>
        <authorList>
            <person name="Wang K."/>
        </authorList>
    </citation>
    <scope>NUCLEOTIDE SEQUENCE [LARGE SCALE GENOMIC DNA]</scope>
    <source>
        <strain evidence="8 9">NBRC 102662</strain>
    </source>
</reference>
<dbReference type="OrthoDB" id="9812980at2"/>
<evidence type="ECO:0000256" key="2">
    <source>
        <dbReference type="ARBA" id="ARBA00022475"/>
    </source>
</evidence>
<sequence>MENQESTGSVQQSRLPLYISAGILVSLVILYFAVPGVKSFLNEAYSVLTSQNEDRISKWVEQLGFWGPLLIIVGMIVQMFLIIVPSPLLMLVSVLAYGKIWGVLISVTAVLVASSIGYLLGSLLGEVSVEKVIGEKKKRKLESFVERFGVWAIILFRLIPFLSNDAISFVGGLLGMRYIKFITATAIGIAPLAILIAYFGENNHRLKNGLIWIAAIGIVFFIGYYFYQKRQRD</sequence>
<comment type="caution">
    <text evidence="8">The sequence shown here is derived from an EMBL/GenBank/DDBJ whole genome shotgun (WGS) entry which is preliminary data.</text>
</comment>
<feature type="transmembrane region" description="Helical" evidence="6">
    <location>
        <begin position="100"/>
        <end position="124"/>
    </location>
</feature>
<feature type="transmembrane region" description="Helical" evidence="6">
    <location>
        <begin position="178"/>
        <end position="198"/>
    </location>
</feature>
<dbReference type="InterPro" id="IPR015414">
    <property type="entry name" value="TMEM64"/>
</dbReference>
<dbReference type="Pfam" id="PF09335">
    <property type="entry name" value="VTT_dom"/>
    <property type="match status" value="1"/>
</dbReference>
<name>A0A2D0N490_FLAN2</name>
<organism evidence="8 9">
    <name type="scientific">Flavilitoribacter nigricans (strain ATCC 23147 / DSM 23189 / NBRC 102662 / NCIMB 1420 / SS-2)</name>
    <name type="common">Lewinella nigricans</name>
    <dbReference type="NCBI Taxonomy" id="1122177"/>
    <lineage>
        <taxon>Bacteria</taxon>
        <taxon>Pseudomonadati</taxon>
        <taxon>Bacteroidota</taxon>
        <taxon>Saprospiria</taxon>
        <taxon>Saprospirales</taxon>
        <taxon>Lewinellaceae</taxon>
        <taxon>Flavilitoribacter</taxon>
    </lineage>
</organism>
<protein>
    <recommendedName>
        <fullName evidence="6">TVP38/TMEM64 family membrane protein</fullName>
    </recommendedName>
</protein>
<dbReference type="GO" id="GO:0005886">
    <property type="term" value="C:plasma membrane"/>
    <property type="evidence" value="ECO:0007669"/>
    <property type="project" value="UniProtKB-SubCell"/>
</dbReference>
<evidence type="ECO:0000256" key="1">
    <source>
        <dbReference type="ARBA" id="ARBA00004651"/>
    </source>
</evidence>
<dbReference type="RefSeq" id="WP_099153324.1">
    <property type="nucleotide sequence ID" value="NZ_PDUD01000033.1"/>
</dbReference>
<evidence type="ECO:0000256" key="6">
    <source>
        <dbReference type="RuleBase" id="RU366058"/>
    </source>
</evidence>
<feature type="transmembrane region" description="Helical" evidence="6">
    <location>
        <begin position="210"/>
        <end position="227"/>
    </location>
</feature>
<proteinExistence type="inferred from homology"/>
<keyword evidence="3 6" id="KW-0812">Transmembrane</keyword>
<keyword evidence="2 6" id="KW-1003">Cell membrane</keyword>
<dbReference type="EMBL" id="PDUD01000033">
    <property type="protein sequence ID" value="PHN03196.1"/>
    <property type="molecule type" value="Genomic_DNA"/>
</dbReference>
<gene>
    <name evidence="8" type="ORF">CRP01_27770</name>
</gene>
<dbReference type="AlphaFoldDB" id="A0A2D0N490"/>
<comment type="subcellular location">
    <subcellularLocation>
        <location evidence="1 6">Cell membrane</location>
        <topology evidence="1 6">Multi-pass membrane protein</topology>
    </subcellularLocation>
</comment>
<evidence type="ECO:0000313" key="8">
    <source>
        <dbReference type="EMBL" id="PHN03196.1"/>
    </source>
</evidence>
<comment type="similarity">
    <text evidence="6">Belongs to the TVP38/TMEM64 family.</text>
</comment>
<dbReference type="PANTHER" id="PTHR12677">
    <property type="entry name" value="GOLGI APPARATUS MEMBRANE PROTEIN TVP38-RELATED"/>
    <property type="match status" value="1"/>
</dbReference>
<feature type="domain" description="VTT" evidence="7">
    <location>
        <begin position="84"/>
        <end position="201"/>
    </location>
</feature>
<dbReference type="PANTHER" id="PTHR12677:SF59">
    <property type="entry name" value="GOLGI APPARATUS MEMBRANE PROTEIN TVP38-RELATED"/>
    <property type="match status" value="1"/>
</dbReference>
<dbReference type="InterPro" id="IPR032816">
    <property type="entry name" value="VTT_dom"/>
</dbReference>
<evidence type="ECO:0000313" key="9">
    <source>
        <dbReference type="Proteomes" id="UP000223913"/>
    </source>
</evidence>
<dbReference type="Proteomes" id="UP000223913">
    <property type="component" value="Unassembled WGS sequence"/>
</dbReference>
<feature type="transmembrane region" description="Helical" evidence="6">
    <location>
        <begin position="15"/>
        <end position="34"/>
    </location>
</feature>
<evidence type="ECO:0000256" key="5">
    <source>
        <dbReference type="ARBA" id="ARBA00023136"/>
    </source>
</evidence>
<keyword evidence="5 6" id="KW-0472">Membrane</keyword>
<evidence type="ECO:0000256" key="3">
    <source>
        <dbReference type="ARBA" id="ARBA00022692"/>
    </source>
</evidence>
<feature type="transmembrane region" description="Helical" evidence="6">
    <location>
        <begin position="65"/>
        <end position="88"/>
    </location>
</feature>
<evidence type="ECO:0000259" key="7">
    <source>
        <dbReference type="Pfam" id="PF09335"/>
    </source>
</evidence>
<keyword evidence="9" id="KW-1185">Reference proteome</keyword>
<evidence type="ECO:0000256" key="4">
    <source>
        <dbReference type="ARBA" id="ARBA00022989"/>
    </source>
</evidence>